<keyword evidence="2" id="KW-1185">Reference proteome</keyword>
<protein>
    <submittedName>
        <fullName evidence="1">Uncharacterized protein</fullName>
    </submittedName>
</protein>
<sequence>MEQEQVQIPAFKAARLDAIENYIAMEHNYIAIISILLKIPHEQAISIASGMLNSKSRLVLVGDLIQPLATEAMPFWQEVRERIERLDIMRNKIVHWIEVYQEGPRDDTGKVISPTVSKLVPWKTFVGTDKSALDIHALREFSARVKYTNQLLAHLAAYFLYSPEMKLTFRSIFVKKPDDNTLNQLFALIEKAAR</sequence>
<name>A0A068SSJ4_NEOGA</name>
<evidence type="ECO:0000313" key="2">
    <source>
        <dbReference type="Proteomes" id="UP000028181"/>
    </source>
</evidence>
<dbReference type="HOGENOM" id="CLU_1401187_0_0_5"/>
<dbReference type="GeneID" id="24257359"/>
<evidence type="ECO:0000313" key="1">
    <source>
        <dbReference type="EMBL" id="CDN48736.1"/>
    </source>
</evidence>
<reference evidence="2" key="1">
    <citation type="journal article" date="2014" name="BMC Genomics">
        <title>Genome sequencing of two Neorhizobium galegae strains reveals a noeT gene responsible for the unusual acetylation of the nodulation factors.</title>
        <authorList>
            <person name="Osterman J."/>
            <person name="Marsh J."/>
            <person name="Laine P.K."/>
            <person name="Zeng Z."/>
            <person name="Alatalo E."/>
            <person name="Sullivan J.T."/>
            <person name="Young J.P."/>
            <person name="Thomas-Oates J."/>
            <person name="Paulin L."/>
            <person name="Lindstrom K."/>
        </authorList>
    </citation>
    <scope>NUCLEOTIDE SEQUENCE [LARGE SCALE GENOMIC DNA]</scope>
    <source>
        <strain evidence="2">HAMBI 540</strain>
    </source>
</reference>
<accession>A0A068SSJ4</accession>
<organism evidence="1 2">
    <name type="scientific">Neorhizobium galegae bv. orientalis str. HAMBI 540</name>
    <dbReference type="NCBI Taxonomy" id="1028800"/>
    <lineage>
        <taxon>Bacteria</taxon>
        <taxon>Pseudomonadati</taxon>
        <taxon>Pseudomonadota</taxon>
        <taxon>Alphaproteobacteria</taxon>
        <taxon>Hyphomicrobiales</taxon>
        <taxon>Rhizobiaceae</taxon>
        <taxon>Rhizobium/Agrobacterium group</taxon>
        <taxon>Neorhizobium</taxon>
    </lineage>
</organism>
<dbReference type="KEGG" id="ngg:RG540_CH25700"/>
<dbReference type="Proteomes" id="UP000028181">
    <property type="component" value="Chromosome I"/>
</dbReference>
<dbReference type="eggNOG" id="ENOG5034B0D">
    <property type="taxonomic scope" value="Bacteria"/>
</dbReference>
<dbReference type="EMBL" id="HG938353">
    <property type="protein sequence ID" value="CDN48736.1"/>
    <property type="molecule type" value="Genomic_DNA"/>
</dbReference>
<gene>
    <name evidence="1" type="ORF">RG540_CH25700</name>
</gene>
<proteinExistence type="predicted"/>
<dbReference type="AlphaFoldDB" id="A0A068SSJ4"/>
<dbReference type="RefSeq" id="WP_038588413.1">
    <property type="nucleotide sequence ID" value="NZ_HG938353.1"/>
</dbReference>